<evidence type="ECO:0000256" key="1">
    <source>
        <dbReference type="SAM" id="Phobius"/>
    </source>
</evidence>
<accession>A0ABQ8JIE8</accession>
<reference evidence="2 3" key="1">
    <citation type="journal article" date="2018" name="J. Allergy Clin. Immunol.">
        <title>High-quality assembly of Dermatophagoides pteronyssinus genome and transcriptome reveals a wide range of novel allergens.</title>
        <authorList>
            <person name="Liu X.Y."/>
            <person name="Yang K.Y."/>
            <person name="Wang M.Q."/>
            <person name="Kwok J.S."/>
            <person name="Zeng X."/>
            <person name="Yang Z."/>
            <person name="Xiao X.J."/>
            <person name="Lau C.P."/>
            <person name="Li Y."/>
            <person name="Huang Z.M."/>
            <person name="Ba J.G."/>
            <person name="Yim A.K."/>
            <person name="Ouyang C.Y."/>
            <person name="Ngai S.M."/>
            <person name="Chan T.F."/>
            <person name="Leung E.L."/>
            <person name="Liu L."/>
            <person name="Liu Z.G."/>
            <person name="Tsui S.K."/>
        </authorList>
    </citation>
    <scope>NUCLEOTIDE SEQUENCE [LARGE SCALE GENOMIC DNA]</scope>
    <source>
        <strain evidence="2">Derp</strain>
    </source>
</reference>
<protein>
    <submittedName>
        <fullName evidence="2">Uncharacterized protein</fullName>
    </submittedName>
</protein>
<proteinExistence type="predicted"/>
<dbReference type="EMBL" id="NJHN03000037">
    <property type="protein sequence ID" value="KAH9422208.1"/>
    <property type="molecule type" value="Genomic_DNA"/>
</dbReference>
<keyword evidence="1" id="KW-0812">Transmembrane</keyword>
<feature type="transmembrane region" description="Helical" evidence="1">
    <location>
        <begin position="12"/>
        <end position="34"/>
    </location>
</feature>
<gene>
    <name evidence="2" type="ORF">DERP_002504</name>
</gene>
<keyword evidence="1" id="KW-1133">Transmembrane helix</keyword>
<comment type="caution">
    <text evidence="2">The sequence shown here is derived from an EMBL/GenBank/DDBJ whole genome shotgun (WGS) entry which is preliminary data.</text>
</comment>
<organism evidence="2 3">
    <name type="scientific">Dermatophagoides pteronyssinus</name>
    <name type="common">European house dust mite</name>
    <dbReference type="NCBI Taxonomy" id="6956"/>
    <lineage>
        <taxon>Eukaryota</taxon>
        <taxon>Metazoa</taxon>
        <taxon>Ecdysozoa</taxon>
        <taxon>Arthropoda</taxon>
        <taxon>Chelicerata</taxon>
        <taxon>Arachnida</taxon>
        <taxon>Acari</taxon>
        <taxon>Acariformes</taxon>
        <taxon>Sarcoptiformes</taxon>
        <taxon>Astigmata</taxon>
        <taxon>Psoroptidia</taxon>
        <taxon>Analgoidea</taxon>
        <taxon>Pyroglyphidae</taxon>
        <taxon>Dermatophagoidinae</taxon>
        <taxon>Dermatophagoides</taxon>
    </lineage>
</organism>
<reference evidence="2 3" key="2">
    <citation type="journal article" date="2022" name="Mol. Biol. Evol.">
        <title>Comparative Genomics Reveals Insights into the Divergent Evolution of Astigmatic Mites and Household Pest Adaptations.</title>
        <authorList>
            <person name="Xiong Q."/>
            <person name="Wan A.T."/>
            <person name="Liu X."/>
            <person name="Fung C.S."/>
            <person name="Xiao X."/>
            <person name="Malainual N."/>
            <person name="Hou J."/>
            <person name="Wang L."/>
            <person name="Wang M."/>
            <person name="Yang K.Y."/>
            <person name="Cui Y."/>
            <person name="Leung E.L."/>
            <person name="Nong W."/>
            <person name="Shin S.K."/>
            <person name="Au S.W."/>
            <person name="Jeong K.Y."/>
            <person name="Chew F.T."/>
            <person name="Hui J.H."/>
            <person name="Leung T.F."/>
            <person name="Tungtrongchitr A."/>
            <person name="Zhong N."/>
            <person name="Liu Z."/>
            <person name="Tsui S.K."/>
        </authorList>
    </citation>
    <scope>NUCLEOTIDE SEQUENCE [LARGE SCALE GENOMIC DNA]</scope>
    <source>
        <strain evidence="2">Derp</strain>
    </source>
</reference>
<keyword evidence="1" id="KW-0472">Membrane</keyword>
<dbReference type="Proteomes" id="UP000887458">
    <property type="component" value="Unassembled WGS sequence"/>
</dbReference>
<sequence>MVFQMDKFQTILALMFLIIFVNNVIYFTILTFHLQEDPELPEYMTGSKNAANLEHDINERPHNSPTKISFVFPISKKRVYEIKHPSLPNISVFPDRKYMTGSKNAANLEHTINERHHNSPTKIMGMLLQLTEFRNFKKTGRLPVKFAKIVGD</sequence>
<name>A0ABQ8JIE8_DERPT</name>
<evidence type="ECO:0000313" key="3">
    <source>
        <dbReference type="Proteomes" id="UP000887458"/>
    </source>
</evidence>
<keyword evidence="3" id="KW-1185">Reference proteome</keyword>
<evidence type="ECO:0000313" key="2">
    <source>
        <dbReference type="EMBL" id="KAH9422208.1"/>
    </source>
</evidence>